<feature type="region of interest" description="Disordered" evidence="1">
    <location>
        <begin position="1"/>
        <end position="23"/>
    </location>
</feature>
<dbReference type="Pfam" id="PF07963">
    <property type="entry name" value="N_methyl"/>
    <property type="match status" value="1"/>
</dbReference>
<dbReference type="KEGG" id="hdn:Hden_2151"/>
<keyword evidence="2" id="KW-0472">Membrane</keyword>
<evidence type="ECO:0000256" key="1">
    <source>
        <dbReference type="SAM" id="MobiDB-lite"/>
    </source>
</evidence>
<dbReference type="EMBL" id="CP002083">
    <property type="protein sequence ID" value="ADJ23950.1"/>
    <property type="molecule type" value="Genomic_DNA"/>
</dbReference>
<evidence type="ECO:0000313" key="3">
    <source>
        <dbReference type="EMBL" id="ADJ23950.1"/>
    </source>
</evidence>
<gene>
    <name evidence="3" type="ordered locus">Hden_2151</name>
</gene>
<protein>
    <recommendedName>
        <fullName evidence="5">General secretion pathway protein I</fullName>
    </recommendedName>
</protein>
<dbReference type="OrthoDB" id="7959095at2"/>
<dbReference type="AlphaFoldDB" id="D8JQJ6"/>
<keyword evidence="4" id="KW-1185">Reference proteome</keyword>
<evidence type="ECO:0000313" key="4">
    <source>
        <dbReference type="Proteomes" id="UP000002033"/>
    </source>
</evidence>
<dbReference type="Proteomes" id="UP000002033">
    <property type="component" value="Chromosome"/>
</dbReference>
<keyword evidence="2" id="KW-1133">Transmembrane helix</keyword>
<dbReference type="NCBIfam" id="TIGR02532">
    <property type="entry name" value="IV_pilin_GFxxxE"/>
    <property type="match status" value="1"/>
</dbReference>
<dbReference type="eggNOG" id="COG4967">
    <property type="taxonomic scope" value="Bacteria"/>
</dbReference>
<keyword evidence="2" id="KW-0812">Transmembrane</keyword>
<sequence>MKFESTGLRAAFRPPPSTEAAGASSANAGFTLFETLIAMLVLSIGLAGLFEANGRALRTVGTAADYAKARVIARGLLADATTGWSIPPTSQNGSSGGFQWAIDVAPETSPWAKVDVRDGWKLRRVRVTVALGDGRELVLTTLKFGRNNG</sequence>
<name>D8JQJ6_HYPDA</name>
<feature type="transmembrane region" description="Helical" evidence="2">
    <location>
        <begin position="30"/>
        <end position="50"/>
    </location>
</feature>
<dbReference type="RefSeq" id="WP_013216109.1">
    <property type="nucleotide sequence ID" value="NC_014313.1"/>
</dbReference>
<proteinExistence type="predicted"/>
<dbReference type="STRING" id="582899.Hden_2151"/>
<reference evidence="4" key="1">
    <citation type="journal article" date="2011" name="J. Bacteriol.">
        <title>Genome sequences of eight morphologically diverse alphaproteobacteria.</title>
        <authorList>
            <consortium name="US DOE Joint Genome Institute"/>
            <person name="Brown P.J."/>
            <person name="Kysela D.T."/>
            <person name="Buechlein A."/>
            <person name="Hemmerich C."/>
            <person name="Brun Y.V."/>
        </authorList>
    </citation>
    <scope>NUCLEOTIDE SEQUENCE [LARGE SCALE GENOMIC DNA]</scope>
    <source>
        <strain evidence="4">ATCC 51888 / DSM 1869 / NCIB 11706 / TK 0415</strain>
    </source>
</reference>
<evidence type="ECO:0000256" key="2">
    <source>
        <dbReference type="SAM" id="Phobius"/>
    </source>
</evidence>
<organism evidence="3 4">
    <name type="scientific">Hyphomicrobium denitrificans (strain ATCC 51888 / DSM 1869 / NCIMB 11706 / TK 0415)</name>
    <dbReference type="NCBI Taxonomy" id="582899"/>
    <lineage>
        <taxon>Bacteria</taxon>
        <taxon>Pseudomonadati</taxon>
        <taxon>Pseudomonadota</taxon>
        <taxon>Alphaproteobacteria</taxon>
        <taxon>Hyphomicrobiales</taxon>
        <taxon>Hyphomicrobiaceae</taxon>
        <taxon>Hyphomicrobium</taxon>
    </lineage>
</organism>
<evidence type="ECO:0008006" key="5">
    <source>
        <dbReference type="Google" id="ProtNLM"/>
    </source>
</evidence>
<dbReference type="InterPro" id="IPR012902">
    <property type="entry name" value="N_methyl_site"/>
</dbReference>
<accession>D8JQJ6</accession>
<dbReference type="HOGENOM" id="CLU_1774913_0_0_5"/>